<name>A0A0A9ER77_ARUDO</name>
<reference evidence="1" key="2">
    <citation type="journal article" date="2015" name="Data Brief">
        <title>Shoot transcriptome of the giant reed, Arundo donax.</title>
        <authorList>
            <person name="Barrero R.A."/>
            <person name="Guerrero F.D."/>
            <person name="Moolhuijzen P."/>
            <person name="Goolsby J.A."/>
            <person name="Tidwell J."/>
            <person name="Bellgard S.E."/>
            <person name="Bellgard M.I."/>
        </authorList>
    </citation>
    <scope>NUCLEOTIDE SEQUENCE</scope>
    <source>
        <tissue evidence="1">Shoot tissue taken approximately 20 cm above the soil surface</tissue>
    </source>
</reference>
<dbReference type="AlphaFoldDB" id="A0A0A9ER77"/>
<dbReference type="EMBL" id="GBRH01196387">
    <property type="protein sequence ID" value="JAE01509.1"/>
    <property type="molecule type" value="Transcribed_RNA"/>
</dbReference>
<evidence type="ECO:0000313" key="1">
    <source>
        <dbReference type="EMBL" id="JAE01509.1"/>
    </source>
</evidence>
<protein>
    <submittedName>
        <fullName evidence="1">Uncharacterized protein</fullName>
    </submittedName>
</protein>
<reference evidence="1" key="1">
    <citation type="submission" date="2014-09" db="EMBL/GenBank/DDBJ databases">
        <authorList>
            <person name="Magalhaes I.L.F."/>
            <person name="Oliveira U."/>
            <person name="Santos F.R."/>
            <person name="Vidigal T.H.D.A."/>
            <person name="Brescovit A.D."/>
            <person name="Santos A.J."/>
        </authorList>
    </citation>
    <scope>NUCLEOTIDE SEQUENCE</scope>
    <source>
        <tissue evidence="1">Shoot tissue taken approximately 20 cm above the soil surface</tissue>
    </source>
</reference>
<proteinExistence type="predicted"/>
<organism evidence="1">
    <name type="scientific">Arundo donax</name>
    <name type="common">Giant reed</name>
    <name type="synonym">Donax arundinaceus</name>
    <dbReference type="NCBI Taxonomy" id="35708"/>
    <lineage>
        <taxon>Eukaryota</taxon>
        <taxon>Viridiplantae</taxon>
        <taxon>Streptophyta</taxon>
        <taxon>Embryophyta</taxon>
        <taxon>Tracheophyta</taxon>
        <taxon>Spermatophyta</taxon>
        <taxon>Magnoliopsida</taxon>
        <taxon>Liliopsida</taxon>
        <taxon>Poales</taxon>
        <taxon>Poaceae</taxon>
        <taxon>PACMAD clade</taxon>
        <taxon>Arundinoideae</taxon>
        <taxon>Arundineae</taxon>
        <taxon>Arundo</taxon>
    </lineage>
</organism>
<sequence>MLPALRPRRWRSRHPQLERTTTVAGGDRTLADLLVSADEMPYDPLCSSPDAPLLKQTSKNLGLALAVRDSIWILALLLLF</sequence>
<accession>A0A0A9ER77</accession>